<name>A0A211YX87_9PROT</name>
<proteinExistence type="predicted"/>
<protein>
    <recommendedName>
        <fullName evidence="4">Tryptophan synthase beta chain-like PALP domain-containing protein</fullName>
    </recommendedName>
</protein>
<evidence type="ECO:0000259" key="4">
    <source>
        <dbReference type="Pfam" id="PF00291"/>
    </source>
</evidence>
<dbReference type="EMBL" id="NHON01000147">
    <property type="protein sequence ID" value="OWJ57616.1"/>
    <property type="molecule type" value="Genomic_DNA"/>
</dbReference>
<dbReference type="GO" id="GO:0009097">
    <property type="term" value="P:isoleucine biosynthetic process"/>
    <property type="evidence" value="ECO:0007669"/>
    <property type="project" value="TreeGrafter"/>
</dbReference>
<dbReference type="GO" id="GO:0006565">
    <property type="term" value="P:L-serine catabolic process"/>
    <property type="evidence" value="ECO:0007669"/>
    <property type="project" value="TreeGrafter"/>
</dbReference>
<dbReference type="SUPFAM" id="SSF53686">
    <property type="entry name" value="Tryptophan synthase beta subunit-like PLP-dependent enzymes"/>
    <property type="match status" value="1"/>
</dbReference>
<evidence type="ECO:0000256" key="2">
    <source>
        <dbReference type="ARBA" id="ARBA00022898"/>
    </source>
</evidence>
<keyword evidence="6" id="KW-1185">Reference proteome</keyword>
<dbReference type="GO" id="GO:0006567">
    <property type="term" value="P:L-threonine catabolic process"/>
    <property type="evidence" value="ECO:0007669"/>
    <property type="project" value="TreeGrafter"/>
</dbReference>
<evidence type="ECO:0000256" key="1">
    <source>
        <dbReference type="ARBA" id="ARBA00001933"/>
    </source>
</evidence>
<evidence type="ECO:0000313" key="5">
    <source>
        <dbReference type="EMBL" id="OWJ57616.1"/>
    </source>
</evidence>
<dbReference type="PANTHER" id="PTHR48078:SF6">
    <property type="entry name" value="L-THREONINE DEHYDRATASE CATABOLIC TDCB"/>
    <property type="match status" value="1"/>
</dbReference>
<dbReference type="InterPro" id="IPR050147">
    <property type="entry name" value="Ser/Thr_Dehydratase"/>
</dbReference>
<dbReference type="Pfam" id="PF00291">
    <property type="entry name" value="PALP"/>
    <property type="match status" value="1"/>
</dbReference>
<keyword evidence="2" id="KW-0663">Pyridoxal phosphate</keyword>
<feature type="domain" description="Tryptophan synthase beta chain-like PALP" evidence="4">
    <location>
        <begin position="31"/>
        <end position="312"/>
    </location>
</feature>
<dbReference type="InterPro" id="IPR036052">
    <property type="entry name" value="TrpB-like_PALP_sf"/>
</dbReference>
<accession>A0A211YX87</accession>
<dbReference type="GO" id="GO:0004794">
    <property type="term" value="F:threonine deaminase activity"/>
    <property type="evidence" value="ECO:0007669"/>
    <property type="project" value="TreeGrafter"/>
</dbReference>
<dbReference type="RefSeq" id="WP_088157492.1">
    <property type="nucleotide sequence ID" value="NZ_NHON01000147.1"/>
</dbReference>
<dbReference type="AlphaFoldDB" id="A0A211YX87"/>
<dbReference type="GO" id="GO:0003941">
    <property type="term" value="F:L-serine ammonia-lyase activity"/>
    <property type="evidence" value="ECO:0007669"/>
    <property type="project" value="TreeGrafter"/>
</dbReference>
<dbReference type="InterPro" id="IPR001926">
    <property type="entry name" value="TrpB-like_PALP"/>
</dbReference>
<dbReference type="OrthoDB" id="9811476at2"/>
<dbReference type="Proteomes" id="UP000196655">
    <property type="component" value="Unassembled WGS sequence"/>
</dbReference>
<keyword evidence="3" id="KW-0456">Lyase</keyword>
<dbReference type="Gene3D" id="3.40.50.1100">
    <property type="match status" value="2"/>
</dbReference>
<comment type="caution">
    <text evidence="5">The sequence shown here is derived from an EMBL/GenBank/DDBJ whole genome shotgun (WGS) entry which is preliminary data.</text>
</comment>
<evidence type="ECO:0000256" key="3">
    <source>
        <dbReference type="ARBA" id="ARBA00023239"/>
    </source>
</evidence>
<sequence length="330" mass="33550">MDAQAAPSSTLPLTPQQILAARAAIDPVFLDSPVMSHGALDAALGCACLLKVETLNPIRSFKGRGTEAVMAALDPRPAAVVATSSGNFGQGLARAAARRGIAATILAPSWANPLKLEAMRRLGATVRLADPEEGSGKDLARRIAAESGALFVEDGGHPIISAGAGVIAQELTVAGHEVDDIVVQIGDGALATGIGSWFKAHAPRVRIVGVVARGAPAMAQSFAAGRAIDTPDTDTIADGMAIARPVPSAVAQLRACVDEILLVDDGAILDAARLLLRGAGVAAEPSAAAGLAAIMTNRDRFAGRRVATVITGSNFSEAFQARLLEPAGKA</sequence>
<gene>
    <name evidence="5" type="ORF">BWR60_34125</name>
</gene>
<dbReference type="STRING" id="1122125.GCA_000423185_05615"/>
<comment type="cofactor">
    <cofactor evidence="1">
        <name>pyridoxal 5'-phosphate</name>
        <dbReference type="ChEBI" id="CHEBI:597326"/>
    </cofactor>
</comment>
<dbReference type="PANTHER" id="PTHR48078">
    <property type="entry name" value="THREONINE DEHYDRATASE, MITOCHONDRIAL-RELATED"/>
    <property type="match status" value="1"/>
</dbReference>
<reference evidence="6" key="1">
    <citation type="submission" date="2017-05" db="EMBL/GenBank/DDBJ databases">
        <authorList>
            <person name="Macchi M."/>
            <person name="Festa S."/>
            <person name="Coppotelli B.M."/>
            <person name="Morelli I.S."/>
        </authorList>
    </citation>
    <scope>NUCLEOTIDE SEQUENCE [LARGE SCALE GENOMIC DNA]</scope>
    <source>
        <strain evidence="6">I</strain>
    </source>
</reference>
<organism evidence="5 6">
    <name type="scientific">Inquilinus limosus</name>
    <dbReference type="NCBI Taxonomy" id="171674"/>
    <lineage>
        <taxon>Bacteria</taxon>
        <taxon>Pseudomonadati</taxon>
        <taxon>Pseudomonadota</taxon>
        <taxon>Alphaproteobacteria</taxon>
        <taxon>Rhodospirillales</taxon>
        <taxon>Rhodospirillaceae</taxon>
        <taxon>Inquilinus</taxon>
    </lineage>
</organism>
<evidence type="ECO:0000313" key="6">
    <source>
        <dbReference type="Proteomes" id="UP000196655"/>
    </source>
</evidence>